<evidence type="ECO:0000313" key="3">
    <source>
        <dbReference type="Proteomes" id="UP001162060"/>
    </source>
</evidence>
<feature type="region of interest" description="Disordered" evidence="1">
    <location>
        <begin position="54"/>
        <end position="101"/>
    </location>
</feature>
<dbReference type="AlphaFoldDB" id="A0AAV1V8H2"/>
<dbReference type="EMBL" id="CAKLBY020000270">
    <property type="protein sequence ID" value="CAK7942288.1"/>
    <property type="molecule type" value="Genomic_DNA"/>
</dbReference>
<evidence type="ECO:0000256" key="1">
    <source>
        <dbReference type="SAM" id="MobiDB-lite"/>
    </source>
</evidence>
<evidence type="ECO:0000313" key="2">
    <source>
        <dbReference type="EMBL" id="CAK7942288.1"/>
    </source>
</evidence>
<dbReference type="Proteomes" id="UP001162060">
    <property type="component" value="Unassembled WGS sequence"/>
</dbReference>
<accession>A0AAV1V8H2</accession>
<name>A0AAV1V8H2_9STRA</name>
<reference evidence="2" key="1">
    <citation type="submission" date="2024-01" db="EMBL/GenBank/DDBJ databases">
        <authorList>
            <person name="Webb A."/>
        </authorList>
    </citation>
    <scope>NUCLEOTIDE SEQUENCE</scope>
    <source>
        <strain evidence="2">Pm1</strain>
    </source>
</reference>
<protein>
    <submittedName>
        <fullName evidence="2">Uncharacterized protein</fullName>
    </submittedName>
</protein>
<organism evidence="2 3">
    <name type="scientific">Peronospora matthiolae</name>
    <dbReference type="NCBI Taxonomy" id="2874970"/>
    <lineage>
        <taxon>Eukaryota</taxon>
        <taxon>Sar</taxon>
        <taxon>Stramenopiles</taxon>
        <taxon>Oomycota</taxon>
        <taxon>Peronosporomycetes</taxon>
        <taxon>Peronosporales</taxon>
        <taxon>Peronosporaceae</taxon>
        <taxon>Peronospora</taxon>
    </lineage>
</organism>
<proteinExistence type="predicted"/>
<gene>
    <name evidence="2" type="ORF">PM001_LOCUS27438</name>
</gene>
<comment type="caution">
    <text evidence="2">The sequence shown here is derived from an EMBL/GenBank/DDBJ whole genome shotgun (WGS) entry which is preliminary data.</text>
</comment>
<sequence length="187" mass="20848">MIYGGRLKAYLSADLPSDLPRSSVSAQIPISPLDDADNDWDQVLNERVQTCSARVHQPQQSQAVVDAPPSPAAPVESSQPLLSQQLQKREPSRPSQGHPVGLTSPIWCHYEENEARHSTAQAPDYENRHPTQEAFRRNAPPTLVDASGQRRWIVVRIVGHGDPTHFGPVLTRRHRSVVPKRIIRSDI</sequence>
<feature type="compositionally biased region" description="Low complexity" evidence="1">
    <location>
        <begin position="61"/>
        <end position="86"/>
    </location>
</feature>